<dbReference type="Proteomes" id="UP000265560">
    <property type="component" value="Chromosome"/>
</dbReference>
<proteinExistence type="predicted"/>
<dbReference type="RefSeq" id="WP_119892120.1">
    <property type="nucleotide sequence ID" value="NZ_CP032419.1"/>
</dbReference>
<dbReference type="InterPro" id="IPR058248">
    <property type="entry name" value="Lxx211020-like"/>
</dbReference>
<dbReference type="AlphaFoldDB" id="A0A385YY55"/>
<dbReference type="OrthoDB" id="9796962at2"/>
<feature type="chain" id="PRO_5017234577" evidence="2">
    <location>
        <begin position="22"/>
        <end position="167"/>
    </location>
</feature>
<dbReference type="PANTHER" id="PTHR36302:SF1">
    <property type="entry name" value="COPPER CHAPERONE PCU(A)C"/>
    <property type="match status" value="1"/>
</dbReference>
<name>A0A385YY55_9PSED</name>
<keyword evidence="2" id="KW-0732">Signal</keyword>
<evidence type="ECO:0000256" key="1">
    <source>
        <dbReference type="SAM" id="MobiDB-lite"/>
    </source>
</evidence>
<gene>
    <name evidence="3" type="ORF">D3880_03385</name>
</gene>
<dbReference type="EMBL" id="CP032419">
    <property type="protein sequence ID" value="AYC31494.1"/>
    <property type="molecule type" value="Genomic_DNA"/>
</dbReference>
<dbReference type="PANTHER" id="PTHR36302">
    <property type="entry name" value="BLR7088 PROTEIN"/>
    <property type="match status" value="1"/>
</dbReference>
<dbReference type="KEGG" id="pcav:D3880_03385"/>
<evidence type="ECO:0000313" key="4">
    <source>
        <dbReference type="Proteomes" id="UP000265560"/>
    </source>
</evidence>
<dbReference type="InterPro" id="IPR036182">
    <property type="entry name" value="PCuAC_sf"/>
</dbReference>
<feature type="signal peptide" evidence="2">
    <location>
        <begin position="1"/>
        <end position="21"/>
    </location>
</feature>
<dbReference type="Pfam" id="PF04314">
    <property type="entry name" value="PCuAC"/>
    <property type="match status" value="1"/>
</dbReference>
<feature type="compositionally biased region" description="Basic and acidic residues" evidence="1">
    <location>
        <begin position="151"/>
        <end position="167"/>
    </location>
</feature>
<reference evidence="4" key="1">
    <citation type="submission" date="2018-09" db="EMBL/GenBank/DDBJ databases">
        <authorList>
            <person name="Zhu H."/>
        </authorList>
    </citation>
    <scope>NUCLEOTIDE SEQUENCE [LARGE SCALE GENOMIC DNA]</scope>
    <source>
        <strain evidence="4">K2W31S-8</strain>
    </source>
</reference>
<protein>
    <submittedName>
        <fullName evidence="3">Copper chaperone PCu(A)C</fullName>
    </submittedName>
</protein>
<feature type="region of interest" description="Disordered" evidence="1">
    <location>
        <begin position="146"/>
        <end position="167"/>
    </location>
</feature>
<evidence type="ECO:0000256" key="2">
    <source>
        <dbReference type="SAM" id="SignalP"/>
    </source>
</evidence>
<dbReference type="InterPro" id="IPR007410">
    <property type="entry name" value="LpqE-like"/>
</dbReference>
<keyword evidence="4" id="KW-1185">Reference proteome</keyword>
<organism evidence="3 4">
    <name type="scientific">Pseudomonas cavernae</name>
    <dbReference type="NCBI Taxonomy" id="2320867"/>
    <lineage>
        <taxon>Bacteria</taxon>
        <taxon>Pseudomonadati</taxon>
        <taxon>Pseudomonadota</taxon>
        <taxon>Gammaproteobacteria</taxon>
        <taxon>Pseudomonadales</taxon>
        <taxon>Pseudomonadaceae</taxon>
        <taxon>Pseudomonas</taxon>
    </lineage>
</organism>
<accession>A0A385YY55</accession>
<sequence length="167" mass="18008">MKLTNALLLTALLLPAAFAGAHDYAAGTLHIEHPWSREMPPSAPTAAAYFVVHNKGAAADRLLGVDTPMAAKAELHEHVQAGELMKMQQVQSVEVPAGGEASFAPGAYHVMLFGLQQQYRDGQRFPLTLHFEKAGDVKVEVAVQKQAPAEQADHADHAQHAEHDHAQ</sequence>
<dbReference type="Gene3D" id="2.60.40.1890">
    <property type="entry name" value="PCu(A)C copper chaperone"/>
    <property type="match status" value="1"/>
</dbReference>
<evidence type="ECO:0000313" key="3">
    <source>
        <dbReference type="EMBL" id="AYC31494.1"/>
    </source>
</evidence>
<dbReference type="SUPFAM" id="SSF110087">
    <property type="entry name" value="DR1885-like metal-binding protein"/>
    <property type="match status" value="1"/>
</dbReference>